<protein>
    <submittedName>
        <fullName evidence="1">Uncharacterized protein</fullName>
    </submittedName>
</protein>
<dbReference type="EMBL" id="UGSG01000001">
    <property type="protein sequence ID" value="SUA79287.1"/>
    <property type="molecule type" value="Genomic_DNA"/>
</dbReference>
<evidence type="ECO:0000313" key="1">
    <source>
        <dbReference type="EMBL" id="SUA79287.1"/>
    </source>
</evidence>
<dbReference type="STRING" id="93220.A6P55_13040"/>
<evidence type="ECO:0000313" key="2">
    <source>
        <dbReference type="Proteomes" id="UP000254573"/>
    </source>
</evidence>
<sequence>MSLGFREHVVLVERDVVFAASRPVGISNVRRRTDDIWRLRLDTGGVEGCAQAMASLPRGRLCRMDRLHVLAGFGLAHYQVVPWPDGARSLRDLEALAAGRFARRFGGMSRGWKIAMTHAAFGCPHLAVAVDGDWLDHVHRLVVQARLRWVTCRDVLHEVVRRTPLDASADASIAVHHTGGLSCLLRRGGRWHDVCALPLAQRCVAQTLDTLQTLCGVDDAPLWLARAHGRAPSPNDDRICVGREACSAAAPHPWLWESA</sequence>
<dbReference type="AlphaFoldDB" id="A0A378YS03"/>
<reference evidence="1 2" key="1">
    <citation type="submission" date="2018-06" db="EMBL/GenBank/DDBJ databases">
        <authorList>
            <consortium name="Pathogen Informatics"/>
            <person name="Doyle S."/>
        </authorList>
    </citation>
    <scope>NUCLEOTIDE SEQUENCE [LARGE SCALE GENOMIC DNA]</scope>
    <source>
        <strain evidence="1 2">NCTC13160</strain>
    </source>
</reference>
<accession>A0A378YS03</accession>
<dbReference type="Proteomes" id="UP000254573">
    <property type="component" value="Unassembled WGS sequence"/>
</dbReference>
<dbReference type="OrthoDB" id="8589403at2"/>
<gene>
    <name evidence="1" type="ORF">NCTC13160_03143</name>
</gene>
<organism evidence="1 2">
    <name type="scientific">Pandoraea pnomenusa</name>
    <dbReference type="NCBI Taxonomy" id="93220"/>
    <lineage>
        <taxon>Bacteria</taxon>
        <taxon>Pseudomonadati</taxon>
        <taxon>Pseudomonadota</taxon>
        <taxon>Betaproteobacteria</taxon>
        <taxon>Burkholderiales</taxon>
        <taxon>Burkholderiaceae</taxon>
        <taxon>Pandoraea</taxon>
    </lineage>
</organism>
<proteinExistence type="predicted"/>
<dbReference type="RefSeq" id="WP_141570629.1">
    <property type="nucleotide sequence ID" value="NZ_CP007506.3"/>
</dbReference>
<name>A0A378YS03_9BURK</name>